<feature type="region of interest" description="Disordered" evidence="1">
    <location>
        <begin position="1"/>
        <end position="48"/>
    </location>
</feature>
<dbReference type="AlphaFoldDB" id="A0A1L7WX52"/>
<feature type="compositionally biased region" description="Basic residues" evidence="1">
    <location>
        <begin position="1"/>
        <end position="14"/>
    </location>
</feature>
<reference evidence="2 3" key="1">
    <citation type="submission" date="2016-03" db="EMBL/GenBank/DDBJ databases">
        <authorList>
            <person name="Ploux O."/>
        </authorList>
    </citation>
    <scope>NUCLEOTIDE SEQUENCE [LARGE SCALE GENOMIC DNA]</scope>
    <source>
        <strain evidence="2 3">UAMH 11012</strain>
    </source>
</reference>
<evidence type="ECO:0000313" key="3">
    <source>
        <dbReference type="Proteomes" id="UP000184330"/>
    </source>
</evidence>
<accession>A0A1L7WX52</accession>
<feature type="compositionally biased region" description="Basic and acidic residues" evidence="1">
    <location>
        <begin position="377"/>
        <end position="386"/>
    </location>
</feature>
<gene>
    <name evidence="2" type="ORF">PAC_07227</name>
</gene>
<name>A0A1L7WX52_9HELO</name>
<feature type="region of interest" description="Disordered" evidence="1">
    <location>
        <begin position="357"/>
        <end position="386"/>
    </location>
</feature>
<feature type="compositionally biased region" description="Polar residues" evidence="1">
    <location>
        <begin position="28"/>
        <end position="48"/>
    </location>
</feature>
<proteinExistence type="predicted"/>
<sequence>MGRKDGRPKKHVDKKKGTAAVTHPKINATPSSSTRTENSPFRGSNHHNTIVPLNSTGIVMAPFNGPSSRATAVKKSIQAVEATNRPHLTPPSDHLQSTPCGKQSEITRKSTEKTKQVIEIAKVETSSVRAPGTNADITICATRVLRNEVNITKTTYTTGYVKRIKLCSYAPEVYNFVEEFAAMTVEEKKSYLENRWVEVVVEIPEIVAGVKGSDSGNSISTNALDQLAALGPEFDESVKNLVVRVKLPHLSNLALTTPLLLTTSLGYTLIKKVVAKVRKFHTLKKMDVLLQLCHTFNRGLDELQLGFILPFYELAFTRWSLKYSVPGMYQPDRVSKEDLGQLQRLNKKFQDMVFQHPSEFEPEPPSTWAKPKVKREVKREYKGKGN</sequence>
<organism evidence="2 3">
    <name type="scientific">Phialocephala subalpina</name>
    <dbReference type="NCBI Taxonomy" id="576137"/>
    <lineage>
        <taxon>Eukaryota</taxon>
        <taxon>Fungi</taxon>
        <taxon>Dikarya</taxon>
        <taxon>Ascomycota</taxon>
        <taxon>Pezizomycotina</taxon>
        <taxon>Leotiomycetes</taxon>
        <taxon>Helotiales</taxon>
        <taxon>Mollisiaceae</taxon>
        <taxon>Phialocephala</taxon>
        <taxon>Phialocephala fortinii species complex</taxon>
    </lineage>
</organism>
<evidence type="ECO:0000256" key="1">
    <source>
        <dbReference type="SAM" id="MobiDB-lite"/>
    </source>
</evidence>
<dbReference type="EMBL" id="FJOG01000009">
    <property type="protein sequence ID" value="CZR57338.1"/>
    <property type="molecule type" value="Genomic_DNA"/>
</dbReference>
<dbReference type="OrthoDB" id="3565130at2759"/>
<evidence type="ECO:0000313" key="2">
    <source>
        <dbReference type="EMBL" id="CZR57338.1"/>
    </source>
</evidence>
<dbReference type="Proteomes" id="UP000184330">
    <property type="component" value="Unassembled WGS sequence"/>
</dbReference>
<keyword evidence="3" id="KW-1185">Reference proteome</keyword>
<feature type="region of interest" description="Disordered" evidence="1">
    <location>
        <begin position="82"/>
        <end position="113"/>
    </location>
</feature>
<protein>
    <submittedName>
        <fullName evidence="2">Uncharacterized protein</fullName>
    </submittedName>
</protein>